<evidence type="ECO:0000256" key="3">
    <source>
        <dbReference type="ARBA" id="ARBA00022801"/>
    </source>
</evidence>
<dbReference type="InterPro" id="IPR000064">
    <property type="entry name" value="NLP_P60_dom"/>
</dbReference>
<keyword evidence="7" id="KW-1185">Reference proteome</keyword>
<name>A0ABP3PXS0_9ACTN</name>
<dbReference type="Gene3D" id="3.90.1720.10">
    <property type="entry name" value="endopeptidase domain like (from Nostoc punctiforme)"/>
    <property type="match status" value="1"/>
</dbReference>
<keyword evidence="2" id="KW-0645">Protease</keyword>
<dbReference type="PANTHER" id="PTHR47359">
    <property type="entry name" value="PEPTIDOGLYCAN DL-ENDOPEPTIDASE CWLO"/>
    <property type="match status" value="1"/>
</dbReference>
<proteinExistence type="inferred from homology"/>
<dbReference type="InterPro" id="IPR051794">
    <property type="entry name" value="PG_Endopeptidase_C40"/>
</dbReference>
<evidence type="ECO:0000259" key="5">
    <source>
        <dbReference type="PROSITE" id="PS51935"/>
    </source>
</evidence>
<keyword evidence="4" id="KW-0788">Thiol protease</keyword>
<evidence type="ECO:0000256" key="1">
    <source>
        <dbReference type="ARBA" id="ARBA00007074"/>
    </source>
</evidence>
<gene>
    <name evidence="6" type="ORF">GCM10010390_91260</name>
</gene>
<keyword evidence="3" id="KW-0378">Hydrolase</keyword>
<dbReference type="PANTHER" id="PTHR47359:SF3">
    <property type="entry name" value="NLP_P60 DOMAIN-CONTAINING PROTEIN-RELATED"/>
    <property type="match status" value="1"/>
</dbReference>
<sequence>MNRRRALLTAGLGMPLIFIVLVIVLATAAVAALGRDQQARLNNQTAQKTACSRNDTDTTVDTAAVTEQVQAVLSGGRAKASTSAKGLDRPQEQIPNAKIIREEGDAMRVPPRGQVIAIATALQESRLRNLDHGDRDSLGLFQQRPSWGTREQRQDPRYASRKFYSRLLKVGRWQQLPLTEAAQKVQRSGFPDAYAQWEPLATALQHALTNTPPGEGNGQQATDAAALVALFGKKPCGRTDTSQDEGDGSEFGKVPAGSRPGGYQIPADAPPQVRTALRWALDQLGTPYQWGGTCTNPHGKNPTERCDCSSLMQRAYGVAGVKLTRTTYTQVNEGRSVSTDALKPGDLLFTHDGPKGPGHVGMYMGRGLIVHAPQTGDVVRVTKLAAWKRGIVAARRFID</sequence>
<dbReference type="InterPro" id="IPR038765">
    <property type="entry name" value="Papain-like_cys_pep_sf"/>
</dbReference>
<dbReference type="EMBL" id="BAAABZ010000091">
    <property type="protein sequence ID" value="GAA0573844.1"/>
    <property type="molecule type" value="Genomic_DNA"/>
</dbReference>
<dbReference type="Proteomes" id="UP001501576">
    <property type="component" value="Unassembled WGS sequence"/>
</dbReference>
<comment type="caution">
    <text evidence="6">The sequence shown here is derived from an EMBL/GenBank/DDBJ whole genome shotgun (WGS) entry which is preliminary data.</text>
</comment>
<feature type="domain" description="NlpC/P60" evidence="5">
    <location>
        <begin position="270"/>
        <end position="398"/>
    </location>
</feature>
<evidence type="ECO:0000313" key="7">
    <source>
        <dbReference type="Proteomes" id="UP001501576"/>
    </source>
</evidence>
<comment type="similarity">
    <text evidence="1">Belongs to the peptidase C40 family.</text>
</comment>
<reference evidence="7" key="1">
    <citation type="journal article" date="2019" name="Int. J. Syst. Evol. Microbiol.">
        <title>The Global Catalogue of Microorganisms (GCM) 10K type strain sequencing project: providing services to taxonomists for standard genome sequencing and annotation.</title>
        <authorList>
            <consortium name="The Broad Institute Genomics Platform"/>
            <consortium name="The Broad Institute Genome Sequencing Center for Infectious Disease"/>
            <person name="Wu L."/>
            <person name="Ma J."/>
        </authorList>
    </citation>
    <scope>NUCLEOTIDE SEQUENCE [LARGE SCALE GENOMIC DNA]</scope>
    <source>
        <strain evidence="7">JCM 5052</strain>
    </source>
</reference>
<evidence type="ECO:0000256" key="4">
    <source>
        <dbReference type="ARBA" id="ARBA00022807"/>
    </source>
</evidence>
<protein>
    <submittedName>
        <fullName evidence="6">C40 family peptidase</fullName>
    </submittedName>
</protein>
<organism evidence="6 7">
    <name type="scientific">Streptomyces mordarskii</name>
    <dbReference type="NCBI Taxonomy" id="1226758"/>
    <lineage>
        <taxon>Bacteria</taxon>
        <taxon>Bacillati</taxon>
        <taxon>Actinomycetota</taxon>
        <taxon>Actinomycetes</taxon>
        <taxon>Kitasatosporales</taxon>
        <taxon>Streptomycetaceae</taxon>
        <taxon>Streptomyces</taxon>
    </lineage>
</organism>
<evidence type="ECO:0000313" key="6">
    <source>
        <dbReference type="EMBL" id="GAA0573844.1"/>
    </source>
</evidence>
<dbReference type="Pfam" id="PF00877">
    <property type="entry name" value="NLPC_P60"/>
    <property type="match status" value="1"/>
</dbReference>
<dbReference type="PROSITE" id="PS51935">
    <property type="entry name" value="NLPC_P60"/>
    <property type="match status" value="1"/>
</dbReference>
<dbReference type="SUPFAM" id="SSF54001">
    <property type="entry name" value="Cysteine proteinases"/>
    <property type="match status" value="1"/>
</dbReference>
<evidence type="ECO:0000256" key="2">
    <source>
        <dbReference type="ARBA" id="ARBA00022670"/>
    </source>
</evidence>
<accession>A0ABP3PXS0</accession>